<feature type="region of interest" description="Disordered" evidence="3">
    <location>
        <begin position="1"/>
        <end position="48"/>
    </location>
</feature>
<evidence type="ECO:0000313" key="6">
    <source>
        <dbReference type="Proteomes" id="UP000004994"/>
    </source>
</evidence>
<dbReference type="InterPro" id="IPR036875">
    <property type="entry name" value="Znf_CCHC_sf"/>
</dbReference>
<name>A0A3Q7GK02_SOLLC</name>
<dbReference type="SMART" id="SM00343">
    <property type="entry name" value="ZnF_C2HC"/>
    <property type="match status" value="1"/>
</dbReference>
<evidence type="ECO:0000256" key="1">
    <source>
        <dbReference type="PROSITE-ProRule" id="PRU00047"/>
    </source>
</evidence>
<dbReference type="Gramene" id="Solyc05g021243.1.1">
    <property type="protein sequence ID" value="Solyc05g021243.1.1"/>
    <property type="gene ID" value="Solyc05g021243.1"/>
</dbReference>
<proteinExistence type="predicted"/>
<dbReference type="GO" id="GO:0003676">
    <property type="term" value="F:nucleic acid binding"/>
    <property type="evidence" value="ECO:0007669"/>
    <property type="project" value="InterPro"/>
</dbReference>
<feature type="domain" description="CCHC-type" evidence="4">
    <location>
        <begin position="54"/>
        <end position="68"/>
    </location>
</feature>
<evidence type="ECO:0000256" key="2">
    <source>
        <dbReference type="SAM" id="Coils"/>
    </source>
</evidence>
<feature type="compositionally biased region" description="Basic residues" evidence="3">
    <location>
        <begin position="23"/>
        <end position="39"/>
    </location>
</feature>
<dbReference type="EnsemblPlants" id="Solyc05g021243.1.1">
    <property type="protein sequence ID" value="Solyc05g021243.1.1"/>
    <property type="gene ID" value="Solyc05g021243.1"/>
</dbReference>
<dbReference type="AlphaFoldDB" id="A0A3Q7GK02"/>
<keyword evidence="2" id="KW-0175">Coiled coil</keyword>
<accession>A0A3Q7GK02</accession>
<dbReference type="Pfam" id="PF00098">
    <property type="entry name" value="zf-CCHC"/>
    <property type="match status" value="1"/>
</dbReference>
<keyword evidence="1" id="KW-0862">Zinc</keyword>
<dbReference type="PROSITE" id="PS50158">
    <property type="entry name" value="ZF_CCHC"/>
    <property type="match status" value="1"/>
</dbReference>
<keyword evidence="6" id="KW-1185">Reference proteome</keyword>
<organism evidence="5">
    <name type="scientific">Solanum lycopersicum</name>
    <name type="common">Tomato</name>
    <name type="synonym">Lycopersicon esculentum</name>
    <dbReference type="NCBI Taxonomy" id="4081"/>
    <lineage>
        <taxon>Eukaryota</taxon>
        <taxon>Viridiplantae</taxon>
        <taxon>Streptophyta</taxon>
        <taxon>Embryophyta</taxon>
        <taxon>Tracheophyta</taxon>
        <taxon>Spermatophyta</taxon>
        <taxon>Magnoliopsida</taxon>
        <taxon>eudicotyledons</taxon>
        <taxon>Gunneridae</taxon>
        <taxon>Pentapetalae</taxon>
        <taxon>asterids</taxon>
        <taxon>lamiids</taxon>
        <taxon>Solanales</taxon>
        <taxon>Solanaceae</taxon>
        <taxon>Solanoideae</taxon>
        <taxon>Solaneae</taxon>
        <taxon>Solanum</taxon>
        <taxon>Solanum subgen. Lycopersicon</taxon>
    </lineage>
</organism>
<feature type="coiled-coil region" evidence="2">
    <location>
        <begin position="232"/>
        <end position="259"/>
    </location>
</feature>
<evidence type="ECO:0000259" key="4">
    <source>
        <dbReference type="PROSITE" id="PS50158"/>
    </source>
</evidence>
<keyword evidence="1" id="KW-0863">Zinc-finger</keyword>
<protein>
    <recommendedName>
        <fullName evidence="4">CCHC-type domain-containing protein</fullName>
    </recommendedName>
</protein>
<dbReference type="InParanoid" id="A0A3Q7GK02"/>
<sequence length="384" mass="44816">MPESSKRSSKKKKDKDYTDRPYKSHRKKKRLDKREKRKSSRSDKKSFRHNSDACYKCGRVGHYARDCKVKDKIKSLNLDDNIKDSLCKILLNSSPEGSGPDDSGGEESYTSEDLRVLHDESYISSSDRECTPCKKGETCEDEQNTDEFYKLYSQFKDLNINVISSDDWIEMIKLIDDPIIRSQIIDKMGSTLTNKEESPRKEVQTENTTYTMAELKRQLHKRSQRNNIPTTIQDLSEKVNNLKKEINDLKNENIILDKRITFVENINSTQKDKQDADDSFNSLNNLTPEDFTEENKKSFLKTIELITAHKPLAKISITLQNPKLQDKIEYLKNQFSLQICGDHPNVFWERKKYIVSLPYEEDFSEDYIPTKARPCQMNSDYLEL</sequence>
<reference evidence="5" key="1">
    <citation type="journal article" date="2012" name="Nature">
        <title>The tomato genome sequence provides insights into fleshy fruit evolution.</title>
        <authorList>
            <consortium name="Tomato Genome Consortium"/>
        </authorList>
    </citation>
    <scope>NUCLEOTIDE SEQUENCE [LARGE SCALE GENOMIC DNA]</scope>
    <source>
        <strain evidence="5">cv. Heinz 1706</strain>
    </source>
</reference>
<evidence type="ECO:0000256" key="3">
    <source>
        <dbReference type="SAM" id="MobiDB-lite"/>
    </source>
</evidence>
<dbReference type="GO" id="GO:0008270">
    <property type="term" value="F:zinc ion binding"/>
    <property type="evidence" value="ECO:0007669"/>
    <property type="project" value="UniProtKB-KW"/>
</dbReference>
<dbReference type="Proteomes" id="UP000004994">
    <property type="component" value="Chromosome 5"/>
</dbReference>
<keyword evidence="1" id="KW-0479">Metal-binding</keyword>
<dbReference type="InterPro" id="IPR001878">
    <property type="entry name" value="Znf_CCHC"/>
</dbReference>
<reference evidence="5" key="2">
    <citation type="submission" date="2019-01" db="UniProtKB">
        <authorList>
            <consortium name="EnsemblPlants"/>
        </authorList>
    </citation>
    <scope>IDENTIFICATION</scope>
    <source>
        <strain evidence="5">cv. Heinz 1706</strain>
    </source>
</reference>
<dbReference type="Gene3D" id="4.10.60.10">
    <property type="entry name" value="Zinc finger, CCHC-type"/>
    <property type="match status" value="1"/>
</dbReference>
<evidence type="ECO:0000313" key="5">
    <source>
        <dbReference type="EnsemblPlants" id="Solyc05g021243.1.1"/>
    </source>
</evidence>
<dbReference type="SUPFAM" id="SSF57756">
    <property type="entry name" value="Retrovirus zinc finger-like domains"/>
    <property type="match status" value="1"/>
</dbReference>